<reference evidence="2 3" key="1">
    <citation type="submission" date="2016-11" db="EMBL/GenBank/DDBJ databases">
        <authorList>
            <person name="Jaros S."/>
            <person name="Januszkiewicz K."/>
            <person name="Wedrychowicz H."/>
        </authorList>
    </citation>
    <scope>NUCLEOTIDE SEQUENCE [LARGE SCALE GENOMIC DNA]</scope>
    <source>
        <strain evidence="2 3">DSM 28715</strain>
    </source>
</reference>
<dbReference type="AlphaFoldDB" id="A0A1M5PJI4"/>
<evidence type="ECO:0000256" key="1">
    <source>
        <dbReference type="SAM" id="Phobius"/>
    </source>
</evidence>
<keyword evidence="1" id="KW-1133">Transmembrane helix</keyword>
<dbReference type="Pfam" id="PF06167">
    <property type="entry name" value="Peptidase_M90"/>
    <property type="match status" value="1"/>
</dbReference>
<dbReference type="InterPro" id="IPR042252">
    <property type="entry name" value="MtfA_N"/>
</dbReference>
<dbReference type="Gene3D" id="3.40.390.10">
    <property type="entry name" value="Collagenase (Catalytic Domain)"/>
    <property type="match status" value="1"/>
</dbReference>
<protein>
    <recommendedName>
        <fullName evidence="4">Mlc titration factor A</fullName>
    </recommendedName>
</protein>
<dbReference type="InterPro" id="IPR024079">
    <property type="entry name" value="MetalloPept_cat_dom_sf"/>
</dbReference>
<dbReference type="GO" id="GO:0008237">
    <property type="term" value="F:metallopeptidase activity"/>
    <property type="evidence" value="ECO:0007669"/>
    <property type="project" value="InterPro"/>
</dbReference>
<evidence type="ECO:0000313" key="3">
    <source>
        <dbReference type="Proteomes" id="UP000184074"/>
    </source>
</evidence>
<sequence length="270" mass="30799">MFYLFFIALPLIVLAVFLYRWFQRQSRRNKLLATPLTAEQRQIVDKLVPITHHLPEELRPALEGKMNLFLDQITFHGNGIEITEEMKLSIAAQACLLVVNSPSWYDTLRTVLIYPTAFHSRHQRRDGYVVSEQDNIVLGESWARGPVILSWPHALQGGLDDHDGHNVVIHEFTHQLDELTGSTNGIPVLRKGQAYEAWEKAMLDAFGAHVARVEHGRKTLIDPYGATGHEEFFAEAIVTFFEKPNAFRREEPALYAQFSELLALDPAEWG</sequence>
<dbReference type="RefSeq" id="WP_072900488.1">
    <property type="nucleotide sequence ID" value="NZ_FQXB01000002.1"/>
</dbReference>
<evidence type="ECO:0008006" key="4">
    <source>
        <dbReference type="Google" id="ProtNLM"/>
    </source>
</evidence>
<keyword evidence="3" id="KW-1185">Reference proteome</keyword>
<dbReference type="EMBL" id="FQXB01000002">
    <property type="protein sequence ID" value="SHH01659.1"/>
    <property type="molecule type" value="Genomic_DNA"/>
</dbReference>
<accession>A0A1M5PJI4</accession>
<dbReference type="OrthoDB" id="9786424at2"/>
<dbReference type="CDD" id="cd20169">
    <property type="entry name" value="Peptidase_M90_mtfA"/>
    <property type="match status" value="1"/>
</dbReference>
<keyword evidence="1" id="KW-0472">Membrane</keyword>
<dbReference type="Gene3D" id="1.10.472.150">
    <property type="entry name" value="Glucose-regulated metallo-peptidase M90, N-terminal domain"/>
    <property type="match status" value="1"/>
</dbReference>
<name>A0A1M5PJI4_9RHOB</name>
<dbReference type="PANTHER" id="PTHR30164:SF2">
    <property type="entry name" value="PROTEIN MTFA"/>
    <property type="match status" value="1"/>
</dbReference>
<dbReference type="SUPFAM" id="SSF55486">
    <property type="entry name" value="Metalloproteases ('zincins'), catalytic domain"/>
    <property type="match status" value="1"/>
</dbReference>
<organism evidence="2 3">
    <name type="scientific">Cognatiyoonia sediminum</name>
    <dbReference type="NCBI Taxonomy" id="1508389"/>
    <lineage>
        <taxon>Bacteria</taxon>
        <taxon>Pseudomonadati</taxon>
        <taxon>Pseudomonadota</taxon>
        <taxon>Alphaproteobacteria</taxon>
        <taxon>Rhodobacterales</taxon>
        <taxon>Paracoccaceae</taxon>
        <taxon>Cognatiyoonia</taxon>
    </lineage>
</organism>
<feature type="transmembrane region" description="Helical" evidence="1">
    <location>
        <begin position="6"/>
        <end position="22"/>
    </location>
</feature>
<dbReference type="GO" id="GO:0005829">
    <property type="term" value="C:cytosol"/>
    <property type="evidence" value="ECO:0007669"/>
    <property type="project" value="TreeGrafter"/>
</dbReference>
<proteinExistence type="predicted"/>
<gene>
    <name evidence="2" type="ORF">SAMN05444003_1665</name>
</gene>
<dbReference type="Proteomes" id="UP000184074">
    <property type="component" value="Unassembled WGS sequence"/>
</dbReference>
<keyword evidence="1" id="KW-0812">Transmembrane</keyword>
<dbReference type="PANTHER" id="PTHR30164">
    <property type="entry name" value="MTFA PEPTIDASE"/>
    <property type="match status" value="1"/>
</dbReference>
<dbReference type="GO" id="GO:0004177">
    <property type="term" value="F:aminopeptidase activity"/>
    <property type="evidence" value="ECO:0007669"/>
    <property type="project" value="TreeGrafter"/>
</dbReference>
<evidence type="ECO:0000313" key="2">
    <source>
        <dbReference type="EMBL" id="SHH01659.1"/>
    </source>
</evidence>
<dbReference type="InterPro" id="IPR010384">
    <property type="entry name" value="MtfA_fam"/>
</dbReference>
<dbReference type="STRING" id="1508389.SAMN05444003_1665"/>